<reference evidence="1" key="2">
    <citation type="journal article" date="2015" name="Data Brief">
        <title>Shoot transcriptome of the giant reed, Arundo donax.</title>
        <authorList>
            <person name="Barrero R.A."/>
            <person name="Guerrero F.D."/>
            <person name="Moolhuijzen P."/>
            <person name="Goolsby J.A."/>
            <person name="Tidwell J."/>
            <person name="Bellgard S.E."/>
            <person name="Bellgard M.I."/>
        </authorList>
    </citation>
    <scope>NUCLEOTIDE SEQUENCE</scope>
    <source>
        <tissue evidence="1">Shoot tissue taken approximately 20 cm above the soil surface</tissue>
    </source>
</reference>
<dbReference type="EMBL" id="GBRH01187230">
    <property type="protein sequence ID" value="JAE10666.1"/>
    <property type="molecule type" value="Transcribed_RNA"/>
</dbReference>
<proteinExistence type="predicted"/>
<sequence length="12" mass="1342">MPHHLAASRPQP</sequence>
<organism evidence="1">
    <name type="scientific">Arundo donax</name>
    <name type="common">Giant reed</name>
    <name type="synonym">Donax arundinaceus</name>
    <dbReference type="NCBI Taxonomy" id="35708"/>
    <lineage>
        <taxon>Eukaryota</taxon>
        <taxon>Viridiplantae</taxon>
        <taxon>Streptophyta</taxon>
        <taxon>Embryophyta</taxon>
        <taxon>Tracheophyta</taxon>
        <taxon>Spermatophyta</taxon>
        <taxon>Magnoliopsida</taxon>
        <taxon>Liliopsida</taxon>
        <taxon>Poales</taxon>
        <taxon>Poaceae</taxon>
        <taxon>PACMAD clade</taxon>
        <taxon>Arundinoideae</taxon>
        <taxon>Arundineae</taxon>
        <taxon>Arundo</taxon>
    </lineage>
</organism>
<protein>
    <submittedName>
        <fullName evidence="1">Uncharacterized protein</fullName>
    </submittedName>
</protein>
<name>A0A0A9FKN7_ARUDO</name>
<evidence type="ECO:0000313" key="1">
    <source>
        <dbReference type="EMBL" id="JAE10666.1"/>
    </source>
</evidence>
<accession>A0A0A9FKN7</accession>
<reference evidence="1" key="1">
    <citation type="submission" date="2014-09" db="EMBL/GenBank/DDBJ databases">
        <authorList>
            <person name="Magalhaes I.L.F."/>
            <person name="Oliveira U."/>
            <person name="Santos F.R."/>
            <person name="Vidigal T.H.D.A."/>
            <person name="Brescovit A.D."/>
            <person name="Santos A.J."/>
        </authorList>
    </citation>
    <scope>NUCLEOTIDE SEQUENCE</scope>
    <source>
        <tissue evidence="1">Shoot tissue taken approximately 20 cm above the soil surface</tissue>
    </source>
</reference>